<evidence type="ECO:0000313" key="3">
    <source>
        <dbReference type="Proteomes" id="UP000749646"/>
    </source>
</evidence>
<evidence type="ECO:0000313" key="2">
    <source>
        <dbReference type="EMBL" id="KAF9994435.1"/>
    </source>
</evidence>
<dbReference type="Proteomes" id="UP000749646">
    <property type="component" value="Unassembled WGS sequence"/>
</dbReference>
<name>A0A9P6ME22_9FUNG</name>
<feature type="region of interest" description="Disordered" evidence="1">
    <location>
        <begin position="429"/>
        <end position="465"/>
    </location>
</feature>
<accession>A0A9P6ME22</accession>
<comment type="caution">
    <text evidence="2">The sequence shown here is derived from an EMBL/GenBank/DDBJ whole genome shotgun (WGS) entry which is preliminary data.</text>
</comment>
<dbReference type="AlphaFoldDB" id="A0A9P6ME22"/>
<dbReference type="EMBL" id="JAAAHW010001570">
    <property type="protein sequence ID" value="KAF9994435.1"/>
    <property type="molecule type" value="Genomic_DNA"/>
</dbReference>
<dbReference type="OrthoDB" id="2343369at2759"/>
<sequence length="579" mass="66350">MDTQWTALGLEMVYLFLKNHSANFSILSREYDHDTGDDDEHDRVRDFSPEAMTPRRRRGAGIRHFKYTSNRDRWDTTVLEGQTFDPIQLMKALGPGLESIDSVHRAMTNPEDLETLDVTFLRILKIDLAVIPKEDSMFSRPEFLSRCRQLETLDLHSNSRDMFRWAVKEWNDNQKMNKVLNSNKVATASCAQEPYSIYPWIKRTTTTQSTAEMPIRIRPPVQLQHLQIVCQTDETAYDILRDAFYGFRKTLREVGVRSDIESIVAQGEWMDAKWISPPDHHSDLKDIKNGKHEAASVKALDDEECYNQFSSINSGSLLIQWPVPLLTVLRLSGPIAAAFDVRSLQSMPSLHTLSLKIVTGPLGFVTKGVFYPHGSKKHDDQILYGITALSYFSPKSLRRVKIAGPWPELSDQSLQTMINILPAYFHRTGGDDQAKTGRPPQGRYDEDDGEENEDDSSDDDDNDSHRWGQQLVEFSVLDNPRVTVPKMIQLARQMDRLEVMGMSLNLTDTAARRHEVFLEERADEWPRPYDSFGDQHIKEQMVIANDMVMKARLEMPWIDLGPEAHLFAARHSPRGYLGR</sequence>
<proteinExistence type="predicted"/>
<feature type="compositionally biased region" description="Acidic residues" evidence="1">
    <location>
        <begin position="445"/>
        <end position="462"/>
    </location>
</feature>
<reference evidence="2" key="1">
    <citation type="journal article" date="2020" name="Fungal Divers.">
        <title>Resolving the Mortierellaceae phylogeny through synthesis of multi-gene phylogenetics and phylogenomics.</title>
        <authorList>
            <person name="Vandepol N."/>
            <person name="Liber J."/>
            <person name="Desiro A."/>
            <person name="Na H."/>
            <person name="Kennedy M."/>
            <person name="Barry K."/>
            <person name="Grigoriev I.V."/>
            <person name="Miller A.N."/>
            <person name="O'Donnell K."/>
            <person name="Stajich J.E."/>
            <person name="Bonito G."/>
        </authorList>
    </citation>
    <scope>NUCLEOTIDE SEQUENCE</scope>
    <source>
        <strain evidence="2">MES-2147</strain>
    </source>
</reference>
<organism evidence="2 3">
    <name type="scientific">Modicella reniformis</name>
    <dbReference type="NCBI Taxonomy" id="1440133"/>
    <lineage>
        <taxon>Eukaryota</taxon>
        <taxon>Fungi</taxon>
        <taxon>Fungi incertae sedis</taxon>
        <taxon>Mucoromycota</taxon>
        <taxon>Mortierellomycotina</taxon>
        <taxon>Mortierellomycetes</taxon>
        <taxon>Mortierellales</taxon>
        <taxon>Mortierellaceae</taxon>
        <taxon>Modicella</taxon>
    </lineage>
</organism>
<evidence type="ECO:0000256" key="1">
    <source>
        <dbReference type="SAM" id="MobiDB-lite"/>
    </source>
</evidence>
<keyword evidence="3" id="KW-1185">Reference proteome</keyword>
<feature type="non-terminal residue" evidence="2">
    <location>
        <position position="579"/>
    </location>
</feature>
<gene>
    <name evidence="2" type="ORF">BGZ65_009927</name>
</gene>
<dbReference type="SUPFAM" id="SSF52047">
    <property type="entry name" value="RNI-like"/>
    <property type="match status" value="1"/>
</dbReference>
<protein>
    <submittedName>
        <fullName evidence="2">Uncharacterized protein</fullName>
    </submittedName>
</protein>